<dbReference type="Pfam" id="PF16804">
    <property type="entry name" value="DUF5071"/>
    <property type="match status" value="1"/>
</dbReference>
<protein>
    <recommendedName>
        <fullName evidence="1">DUF5071 domain-containing protein</fullName>
    </recommendedName>
</protein>
<dbReference type="STRING" id="1121131.SAMN02745229_02330"/>
<dbReference type="RefSeq" id="WP_167562718.1">
    <property type="nucleotide sequence ID" value="NZ_FQXK01000019.1"/>
</dbReference>
<evidence type="ECO:0000313" key="3">
    <source>
        <dbReference type="Proteomes" id="UP000184278"/>
    </source>
</evidence>
<proteinExistence type="predicted"/>
<dbReference type="EMBL" id="FQXK01000019">
    <property type="protein sequence ID" value="SHI24296.1"/>
    <property type="molecule type" value="Genomic_DNA"/>
</dbReference>
<organism evidence="2 3">
    <name type="scientific">Butyrivibrio fibrisolvens DSM 3071</name>
    <dbReference type="NCBI Taxonomy" id="1121131"/>
    <lineage>
        <taxon>Bacteria</taxon>
        <taxon>Bacillati</taxon>
        <taxon>Bacillota</taxon>
        <taxon>Clostridia</taxon>
        <taxon>Lachnospirales</taxon>
        <taxon>Lachnospiraceae</taxon>
        <taxon>Butyrivibrio</taxon>
    </lineage>
</organism>
<dbReference type="AlphaFoldDB" id="A0A1M5ZJ91"/>
<dbReference type="GeneID" id="89510234"/>
<keyword evidence="3" id="KW-1185">Reference proteome</keyword>
<feature type="domain" description="DUF5071" evidence="1">
    <location>
        <begin position="20"/>
        <end position="137"/>
    </location>
</feature>
<reference evidence="3" key="1">
    <citation type="submission" date="2016-11" db="EMBL/GenBank/DDBJ databases">
        <authorList>
            <person name="Varghese N."/>
            <person name="Submissions S."/>
        </authorList>
    </citation>
    <scope>NUCLEOTIDE SEQUENCE [LARGE SCALE GENOMIC DNA]</scope>
    <source>
        <strain evidence="3">DSM 3071</strain>
    </source>
</reference>
<dbReference type="Proteomes" id="UP000184278">
    <property type="component" value="Unassembled WGS sequence"/>
</dbReference>
<dbReference type="Gene3D" id="1.25.40.750">
    <property type="entry name" value="Domain of unknown function DUF5071"/>
    <property type="match status" value="1"/>
</dbReference>
<evidence type="ECO:0000259" key="1">
    <source>
        <dbReference type="Pfam" id="PF16804"/>
    </source>
</evidence>
<evidence type="ECO:0000313" key="2">
    <source>
        <dbReference type="EMBL" id="SHI24296.1"/>
    </source>
</evidence>
<dbReference type="InterPro" id="IPR038692">
    <property type="entry name" value="Cthe_2751_sf"/>
</dbReference>
<sequence>MSTKTNQNSNKNSAAGLLALVPKNKFDDRNLDKINVLSDSEMQVIMKDLLEWTKDINWPIALPIINILSKRENIVIPYLKEVFKSQDWEWETWILKYLVSGFTNESINKIKKELKEIVYMDIVDDDFVELQALIRELYIK</sequence>
<gene>
    <name evidence="2" type="ORF">SAMN02745229_02330</name>
</gene>
<accession>A0A1M5ZJ91</accession>
<name>A0A1M5ZJ91_BUTFI</name>
<dbReference type="InterPro" id="IPR031837">
    <property type="entry name" value="DUF5071"/>
</dbReference>